<reference evidence="1" key="1">
    <citation type="submission" date="2023-01" db="EMBL/GenBank/DDBJ databases">
        <title>Draft genome sequence of Nocardiopsis sp. LSu2-4 isolated from halophytes.</title>
        <authorList>
            <person name="Duangmal K."/>
            <person name="Chantavorakit T."/>
        </authorList>
    </citation>
    <scope>NUCLEOTIDE SEQUENCE</scope>
    <source>
        <strain evidence="1">LSu2-4</strain>
    </source>
</reference>
<name>A0ABT4TEM1_9ACTN</name>
<evidence type="ECO:0000313" key="2">
    <source>
        <dbReference type="Proteomes" id="UP001165685"/>
    </source>
</evidence>
<dbReference type="PROSITE" id="PS51257">
    <property type="entry name" value="PROKAR_LIPOPROTEIN"/>
    <property type="match status" value="1"/>
</dbReference>
<evidence type="ECO:0000313" key="1">
    <source>
        <dbReference type="EMBL" id="MDA2803152.1"/>
    </source>
</evidence>
<comment type="caution">
    <text evidence="1">The sequence shown here is derived from an EMBL/GenBank/DDBJ whole genome shotgun (WGS) entry which is preliminary data.</text>
</comment>
<evidence type="ECO:0008006" key="3">
    <source>
        <dbReference type="Google" id="ProtNLM"/>
    </source>
</evidence>
<gene>
    <name evidence="1" type="ORF">O4U47_01395</name>
</gene>
<organism evidence="1 2">
    <name type="scientific">Nocardiopsis suaedae</name>
    <dbReference type="NCBI Taxonomy" id="3018444"/>
    <lineage>
        <taxon>Bacteria</taxon>
        <taxon>Bacillati</taxon>
        <taxon>Actinomycetota</taxon>
        <taxon>Actinomycetes</taxon>
        <taxon>Streptosporangiales</taxon>
        <taxon>Nocardiopsidaceae</taxon>
        <taxon>Nocardiopsis</taxon>
    </lineage>
</organism>
<proteinExistence type="predicted"/>
<sequence>MGRRAVPLAVPLALVLVALLAGCTGQVHLRPGPARPAASSEDGFVLHKGDGLHAVNDINLVLPEGWRALGSDGCLAPPAAVKKAGRVQGRQDEPVPCPPAAMRLRFNVSERGGIGRGDLDSDTGWKRPNVVCPGSVGQVGSAVPGLVKRENREDFDLVSGETVEQTAWRLKCEGGKPFESRLWLVPDADVALDVAIVDPAADYDRIAHSMDLSRYTP</sequence>
<keyword evidence="2" id="KW-1185">Reference proteome</keyword>
<dbReference type="Proteomes" id="UP001165685">
    <property type="component" value="Unassembled WGS sequence"/>
</dbReference>
<protein>
    <recommendedName>
        <fullName evidence="3">DUF3558 domain-containing protein</fullName>
    </recommendedName>
</protein>
<dbReference type="EMBL" id="JAQFWP010000002">
    <property type="protein sequence ID" value="MDA2803152.1"/>
    <property type="molecule type" value="Genomic_DNA"/>
</dbReference>
<dbReference type="RefSeq" id="WP_270675333.1">
    <property type="nucleotide sequence ID" value="NZ_JAQFWP010000002.1"/>
</dbReference>
<accession>A0ABT4TEM1</accession>